<reference evidence="1" key="1">
    <citation type="submission" date="2018-05" db="EMBL/GenBank/DDBJ databases">
        <authorList>
            <person name="Lanie J.A."/>
            <person name="Ng W.-L."/>
            <person name="Kazmierczak K.M."/>
            <person name="Andrzejewski T.M."/>
            <person name="Davidsen T.M."/>
            <person name="Wayne K.J."/>
            <person name="Tettelin H."/>
            <person name="Glass J.I."/>
            <person name="Rusch D."/>
            <person name="Podicherti R."/>
            <person name="Tsui H.-C.T."/>
            <person name="Winkler M.E."/>
        </authorList>
    </citation>
    <scope>NUCLEOTIDE SEQUENCE</scope>
</reference>
<sequence length="59" mass="6743">MTDFVVLVVYGIAMAPDTFRDHPQARILMLIYYAEQGRADLNLDVPIQSELMEILLSMN</sequence>
<proteinExistence type="predicted"/>
<accession>A0A382H507</accession>
<dbReference type="AlphaFoldDB" id="A0A382H507"/>
<evidence type="ECO:0000313" key="1">
    <source>
        <dbReference type="EMBL" id="SVB82007.1"/>
    </source>
</evidence>
<name>A0A382H507_9ZZZZ</name>
<organism evidence="1">
    <name type="scientific">marine metagenome</name>
    <dbReference type="NCBI Taxonomy" id="408172"/>
    <lineage>
        <taxon>unclassified sequences</taxon>
        <taxon>metagenomes</taxon>
        <taxon>ecological metagenomes</taxon>
    </lineage>
</organism>
<gene>
    <name evidence="1" type="ORF">METZ01_LOCUS234861</name>
</gene>
<dbReference type="EMBL" id="UINC01059043">
    <property type="protein sequence ID" value="SVB82007.1"/>
    <property type="molecule type" value="Genomic_DNA"/>
</dbReference>
<protein>
    <submittedName>
        <fullName evidence="1">Uncharacterized protein</fullName>
    </submittedName>
</protein>